<dbReference type="RefSeq" id="WP_204662363.1">
    <property type="nucleotide sequence ID" value="NZ_JAFBDT010000003.1"/>
</dbReference>
<dbReference type="Pfam" id="PF00072">
    <property type="entry name" value="Response_reg"/>
    <property type="match status" value="1"/>
</dbReference>
<comment type="caution">
    <text evidence="5">The sequence shown here is derived from an EMBL/GenBank/DDBJ whole genome shotgun (WGS) entry which is preliminary data.</text>
</comment>
<organism evidence="5 6">
    <name type="scientific">Fusibacter tunisiensis</name>
    <dbReference type="NCBI Taxonomy" id="1008308"/>
    <lineage>
        <taxon>Bacteria</taxon>
        <taxon>Bacillati</taxon>
        <taxon>Bacillota</taxon>
        <taxon>Clostridia</taxon>
        <taxon>Eubacteriales</taxon>
        <taxon>Eubacteriales Family XII. Incertae Sedis</taxon>
        <taxon>Fusibacter</taxon>
    </lineage>
</organism>
<accession>A0ABS2MP56</accession>
<dbReference type="PROSITE" id="PS50110">
    <property type="entry name" value="RESPONSE_REGULATORY"/>
    <property type="match status" value="1"/>
</dbReference>
<keyword evidence="6" id="KW-1185">Reference proteome</keyword>
<proteinExistence type="predicted"/>
<dbReference type="GO" id="GO:0003677">
    <property type="term" value="F:DNA binding"/>
    <property type="evidence" value="ECO:0007669"/>
    <property type="project" value="UniProtKB-KW"/>
</dbReference>
<evidence type="ECO:0000259" key="4">
    <source>
        <dbReference type="PROSITE" id="PS50110"/>
    </source>
</evidence>
<evidence type="ECO:0000256" key="1">
    <source>
        <dbReference type="ARBA" id="ARBA00018672"/>
    </source>
</evidence>
<comment type="function">
    <text evidence="2">May play the central regulatory role in sporulation. It may be an element of the effector pathway responsible for the activation of sporulation genes in response to nutritional stress. Spo0A may act in concert with spo0H (a sigma factor) to control the expression of some genes that are critical to the sporulation process.</text>
</comment>
<feature type="modified residue" description="4-aspartylphosphate" evidence="3">
    <location>
        <position position="53"/>
    </location>
</feature>
<evidence type="ECO:0000256" key="3">
    <source>
        <dbReference type="PROSITE-ProRule" id="PRU00169"/>
    </source>
</evidence>
<protein>
    <recommendedName>
        <fullName evidence="1">Stage 0 sporulation protein A homolog</fullName>
    </recommendedName>
</protein>
<dbReference type="SMART" id="SM00448">
    <property type="entry name" value="REC"/>
    <property type="match status" value="1"/>
</dbReference>
<dbReference type="Gene3D" id="3.40.50.2300">
    <property type="match status" value="2"/>
</dbReference>
<dbReference type="Proteomes" id="UP000767854">
    <property type="component" value="Unassembled WGS sequence"/>
</dbReference>
<feature type="domain" description="Response regulatory" evidence="4">
    <location>
        <begin position="2"/>
        <end position="129"/>
    </location>
</feature>
<evidence type="ECO:0000313" key="6">
    <source>
        <dbReference type="Proteomes" id="UP000767854"/>
    </source>
</evidence>
<dbReference type="SUPFAM" id="SSF52172">
    <property type="entry name" value="CheY-like"/>
    <property type="match status" value="1"/>
</dbReference>
<reference evidence="5 6" key="1">
    <citation type="submission" date="2021-01" db="EMBL/GenBank/DDBJ databases">
        <title>Genomic Encyclopedia of Type Strains, Phase IV (KMG-IV): sequencing the most valuable type-strain genomes for metagenomic binning, comparative biology and taxonomic classification.</title>
        <authorList>
            <person name="Goeker M."/>
        </authorList>
    </citation>
    <scope>NUCLEOTIDE SEQUENCE [LARGE SCALE GENOMIC DNA]</scope>
    <source>
        <strain evidence="5 6">DSM 24436</strain>
    </source>
</reference>
<name>A0ABS2MP56_9FIRM</name>
<evidence type="ECO:0000313" key="5">
    <source>
        <dbReference type="EMBL" id="MBM7561177.1"/>
    </source>
</evidence>
<dbReference type="EMBL" id="JAFBDT010000003">
    <property type="protein sequence ID" value="MBM7561177.1"/>
    <property type="molecule type" value="Genomic_DNA"/>
</dbReference>
<keyword evidence="3" id="KW-0597">Phosphoprotein</keyword>
<dbReference type="InterPro" id="IPR001789">
    <property type="entry name" value="Sig_transdc_resp-reg_receiver"/>
</dbReference>
<sequence length="135" mass="15544">MTVVIVDDEKLAIEELVFQLSLCEDVHILATFMDPDIAEEFILNNHVDLVFLDIQMPGNNGIKFVTAHTEYAVHSYEINATDYLLKPISNTRLMKALDKVHQRKKQMLADQNIKPFSRLLLSNSRLNTSCFFNFL</sequence>
<gene>
    <name evidence="5" type="ORF">JOC49_000694</name>
</gene>
<dbReference type="InterPro" id="IPR011006">
    <property type="entry name" value="CheY-like_superfamily"/>
</dbReference>
<keyword evidence="5" id="KW-0238">DNA-binding</keyword>
<evidence type="ECO:0000256" key="2">
    <source>
        <dbReference type="ARBA" id="ARBA00024867"/>
    </source>
</evidence>